<evidence type="ECO:0000256" key="8">
    <source>
        <dbReference type="ARBA" id="ARBA00029724"/>
    </source>
</evidence>
<accession>A0A9N9IXF3</accession>
<sequence>MSTNITWNAGHITRSEREDLLKQKGLTIWFTGLSASGKSTLASALEQHLLHLGVSSYRLDGDNIRFGLNKDLGFGPKDRTENIRRIAE</sequence>
<dbReference type="Gene3D" id="3.40.50.300">
    <property type="entry name" value="P-loop containing nucleotide triphosphate hydrolases"/>
    <property type="match status" value="1"/>
</dbReference>
<evidence type="ECO:0000256" key="1">
    <source>
        <dbReference type="ARBA" id="ARBA00001823"/>
    </source>
</evidence>
<evidence type="ECO:0000256" key="7">
    <source>
        <dbReference type="ARBA" id="ARBA00023192"/>
    </source>
</evidence>
<keyword evidence="4" id="KW-0808">Transferase</keyword>
<evidence type="ECO:0000256" key="4">
    <source>
        <dbReference type="ARBA" id="ARBA00022679"/>
    </source>
</evidence>
<proteinExistence type="inferred from homology"/>
<keyword evidence="6" id="KW-0067">ATP-binding</keyword>
<dbReference type="GO" id="GO:0000103">
    <property type="term" value="P:sulfate assimilation"/>
    <property type="evidence" value="ECO:0007669"/>
    <property type="project" value="TreeGrafter"/>
</dbReference>
<comment type="pathway">
    <text evidence="2">Sulfur metabolism; hydrogen sulfide biosynthesis; sulfite from sulfate: step 2/3.</text>
</comment>
<comment type="caution">
    <text evidence="11">The sequence shown here is derived from an EMBL/GenBank/DDBJ whole genome shotgun (WGS) entry which is preliminary data.</text>
</comment>
<comment type="similarity">
    <text evidence="3">Belongs to the APS kinase family.</text>
</comment>
<dbReference type="AlphaFoldDB" id="A0A9N9IXF3"/>
<feature type="non-terminal residue" evidence="11">
    <location>
        <position position="88"/>
    </location>
</feature>
<dbReference type="EMBL" id="CAJVPP010025639">
    <property type="protein sequence ID" value="CAG8752103.1"/>
    <property type="molecule type" value="Genomic_DNA"/>
</dbReference>
<evidence type="ECO:0000256" key="6">
    <source>
        <dbReference type="ARBA" id="ARBA00022840"/>
    </source>
</evidence>
<reference evidence="11" key="1">
    <citation type="submission" date="2021-06" db="EMBL/GenBank/DDBJ databases">
        <authorList>
            <person name="Kallberg Y."/>
            <person name="Tangrot J."/>
            <person name="Rosling A."/>
        </authorList>
    </citation>
    <scope>NUCLEOTIDE SEQUENCE</scope>
    <source>
        <strain evidence="11">87-6 pot B 2015</strain>
    </source>
</reference>
<keyword evidence="7" id="KW-0028">Amino-acid biosynthesis</keyword>
<dbReference type="SUPFAM" id="SSF52540">
    <property type="entry name" value="P-loop containing nucleoside triphosphate hydrolases"/>
    <property type="match status" value="1"/>
</dbReference>
<evidence type="ECO:0000256" key="2">
    <source>
        <dbReference type="ARBA" id="ARBA00004806"/>
    </source>
</evidence>
<protein>
    <recommendedName>
        <fullName evidence="9">ATP adenosine-5'-phosphosulfate 3'-phosphotransferase</fullName>
    </recommendedName>
    <alternativeName>
        <fullName evidence="8">Adenosine-5'-phosphosulfate kinase</fullName>
    </alternativeName>
</protein>
<evidence type="ECO:0000256" key="3">
    <source>
        <dbReference type="ARBA" id="ARBA00007008"/>
    </source>
</evidence>
<evidence type="ECO:0000256" key="5">
    <source>
        <dbReference type="ARBA" id="ARBA00022741"/>
    </source>
</evidence>
<dbReference type="GO" id="GO:0019344">
    <property type="term" value="P:cysteine biosynthetic process"/>
    <property type="evidence" value="ECO:0007669"/>
    <property type="project" value="UniProtKB-KW"/>
</dbReference>
<gene>
    <name evidence="11" type="ORF">FMOSSE_LOCUS16704</name>
</gene>
<dbReference type="InterPro" id="IPR059117">
    <property type="entry name" value="APS_kinase_dom"/>
</dbReference>
<dbReference type="InterPro" id="IPR027417">
    <property type="entry name" value="P-loop_NTPase"/>
</dbReference>
<keyword evidence="12" id="KW-1185">Reference proteome</keyword>
<keyword evidence="5" id="KW-0547">Nucleotide-binding</keyword>
<evidence type="ECO:0000313" key="11">
    <source>
        <dbReference type="EMBL" id="CAG8752103.1"/>
    </source>
</evidence>
<name>A0A9N9IXF3_FUNMO</name>
<dbReference type="PANTHER" id="PTHR11055">
    <property type="entry name" value="BIFUNCTIONAL 3'-PHOSPHOADENOSINE 5'-PHOSPHOSULFATE SYNTHASE"/>
    <property type="match status" value="1"/>
</dbReference>
<dbReference type="Pfam" id="PF01583">
    <property type="entry name" value="APS_kinase"/>
    <property type="match status" value="1"/>
</dbReference>
<keyword evidence="7" id="KW-0198">Cysteine biosynthesis</keyword>
<feature type="domain" description="APS kinase" evidence="10">
    <location>
        <begin position="24"/>
        <end position="88"/>
    </location>
</feature>
<organism evidence="11 12">
    <name type="scientific">Funneliformis mosseae</name>
    <name type="common">Endomycorrhizal fungus</name>
    <name type="synonym">Glomus mosseae</name>
    <dbReference type="NCBI Taxonomy" id="27381"/>
    <lineage>
        <taxon>Eukaryota</taxon>
        <taxon>Fungi</taxon>
        <taxon>Fungi incertae sedis</taxon>
        <taxon>Mucoromycota</taxon>
        <taxon>Glomeromycotina</taxon>
        <taxon>Glomeromycetes</taxon>
        <taxon>Glomerales</taxon>
        <taxon>Glomeraceae</taxon>
        <taxon>Funneliformis</taxon>
    </lineage>
</organism>
<dbReference type="GO" id="GO:0004020">
    <property type="term" value="F:adenylylsulfate kinase activity"/>
    <property type="evidence" value="ECO:0007669"/>
    <property type="project" value="UniProtKB-EC"/>
</dbReference>
<evidence type="ECO:0000313" key="12">
    <source>
        <dbReference type="Proteomes" id="UP000789375"/>
    </source>
</evidence>
<evidence type="ECO:0000259" key="10">
    <source>
        <dbReference type="Pfam" id="PF01583"/>
    </source>
</evidence>
<dbReference type="GO" id="GO:0005524">
    <property type="term" value="F:ATP binding"/>
    <property type="evidence" value="ECO:0007669"/>
    <property type="project" value="UniProtKB-KW"/>
</dbReference>
<dbReference type="Proteomes" id="UP000789375">
    <property type="component" value="Unassembled WGS sequence"/>
</dbReference>
<evidence type="ECO:0000256" key="9">
    <source>
        <dbReference type="ARBA" id="ARBA00031464"/>
    </source>
</evidence>
<dbReference type="PANTHER" id="PTHR11055:SF1">
    <property type="entry name" value="PAPS SYNTHETASE, ISOFORM D"/>
    <property type="match status" value="1"/>
</dbReference>
<comment type="catalytic activity">
    <reaction evidence="1">
        <text>adenosine 5'-phosphosulfate + ATP = 3'-phosphoadenylyl sulfate + ADP + H(+)</text>
        <dbReference type="Rhea" id="RHEA:24152"/>
        <dbReference type="ChEBI" id="CHEBI:15378"/>
        <dbReference type="ChEBI" id="CHEBI:30616"/>
        <dbReference type="ChEBI" id="CHEBI:58243"/>
        <dbReference type="ChEBI" id="CHEBI:58339"/>
        <dbReference type="ChEBI" id="CHEBI:456216"/>
        <dbReference type="EC" id="2.7.1.25"/>
    </reaction>
</comment>